<name>A0A2S5TGE1_9GAMM</name>
<feature type="region of interest" description="Disordered" evidence="7">
    <location>
        <begin position="1"/>
        <end position="37"/>
    </location>
</feature>
<dbReference type="SUPFAM" id="SSF55781">
    <property type="entry name" value="GAF domain-like"/>
    <property type="match status" value="1"/>
</dbReference>
<evidence type="ECO:0000256" key="2">
    <source>
        <dbReference type="ARBA" id="ARBA00012438"/>
    </source>
</evidence>
<comment type="caution">
    <text evidence="9">The sequence shown here is derived from an EMBL/GenBank/DDBJ whole genome shotgun (WGS) entry which is preliminary data.</text>
</comment>
<proteinExistence type="predicted"/>
<dbReference type="SUPFAM" id="SSF55874">
    <property type="entry name" value="ATPase domain of HSP90 chaperone/DNA topoisomerase II/histidine kinase"/>
    <property type="match status" value="1"/>
</dbReference>
<dbReference type="SUPFAM" id="SSF47384">
    <property type="entry name" value="Homodimeric domain of signal transducing histidine kinase"/>
    <property type="match status" value="1"/>
</dbReference>
<dbReference type="Gene3D" id="3.30.565.10">
    <property type="entry name" value="Histidine kinase-like ATPase, C-terminal domain"/>
    <property type="match status" value="1"/>
</dbReference>
<dbReference type="PANTHER" id="PTHR43047:SF72">
    <property type="entry name" value="OSMOSENSING HISTIDINE PROTEIN KINASE SLN1"/>
    <property type="match status" value="1"/>
</dbReference>
<dbReference type="PRINTS" id="PR00344">
    <property type="entry name" value="BCTRLSENSOR"/>
</dbReference>
<evidence type="ECO:0000256" key="7">
    <source>
        <dbReference type="SAM" id="MobiDB-lite"/>
    </source>
</evidence>
<dbReference type="InterPro" id="IPR029016">
    <property type="entry name" value="GAF-like_dom_sf"/>
</dbReference>
<dbReference type="Pfam" id="PF13185">
    <property type="entry name" value="GAF_2"/>
    <property type="match status" value="1"/>
</dbReference>
<dbReference type="InterPro" id="IPR003018">
    <property type="entry name" value="GAF"/>
</dbReference>
<gene>
    <name evidence="9" type="ORF">C3942_11615</name>
</gene>
<dbReference type="OrthoDB" id="9768069at2"/>
<dbReference type="SMART" id="SM00387">
    <property type="entry name" value="HATPase_c"/>
    <property type="match status" value="1"/>
</dbReference>
<evidence type="ECO:0000313" key="10">
    <source>
        <dbReference type="Proteomes" id="UP000238220"/>
    </source>
</evidence>
<dbReference type="PANTHER" id="PTHR43047">
    <property type="entry name" value="TWO-COMPONENT HISTIDINE PROTEIN KINASE"/>
    <property type="match status" value="1"/>
</dbReference>
<dbReference type="SMART" id="SM00388">
    <property type="entry name" value="HisKA"/>
    <property type="match status" value="1"/>
</dbReference>
<dbReference type="AlphaFoldDB" id="A0A2S5TGE1"/>
<dbReference type="FunFam" id="3.30.565.10:FF:000006">
    <property type="entry name" value="Sensor histidine kinase WalK"/>
    <property type="match status" value="1"/>
</dbReference>
<keyword evidence="10" id="KW-1185">Reference proteome</keyword>
<keyword evidence="5" id="KW-0418">Kinase</keyword>
<organism evidence="9 10">
    <name type="scientific">Solimonas fluminis</name>
    <dbReference type="NCBI Taxonomy" id="2086571"/>
    <lineage>
        <taxon>Bacteria</taxon>
        <taxon>Pseudomonadati</taxon>
        <taxon>Pseudomonadota</taxon>
        <taxon>Gammaproteobacteria</taxon>
        <taxon>Nevskiales</taxon>
        <taxon>Nevskiaceae</taxon>
        <taxon>Solimonas</taxon>
    </lineage>
</organism>
<feature type="domain" description="Histidine kinase" evidence="8">
    <location>
        <begin position="224"/>
        <end position="442"/>
    </location>
</feature>
<sequence>MDCGRKVGPSGPASREGYVPAQPGSKPRTPAHSDRQDPVVVADGPAAVLFRFTDRLYRASNIREVYPAALEAIMSAMGCSRAAILLSDQDSVMRFVAWNGLSDGYRAAVEGHSPWRLDDPNPQPVYIPDVASADLGGALKSAVLDERILSVCFMPLVAEGRLVGKFMAYHDAPHGFGKDQISLGVVVARQLAFTIERQRSAQQAREAEASLREADRRKEEFLAIIAHELRNPLGTMALALDVLESCRADAQAQSNARQAIRRQKDLLARLVNDLLDIARVTQGKLELRKGPVMAADVLKMAIEICQPLLDQKHQRLEIAGLDQGLALNVDPARVAQVLSNLIGNASKFSNEMATIWLEIQAMPMAVEIAVRDEGMGIPAEFLPHIFEMYSQDDRTRPRSIGGLGIGLHLVKRLVDLHGGSVEATSPGPGRGSIFTVRLPRPG</sequence>
<dbReference type="InterPro" id="IPR004358">
    <property type="entry name" value="Sig_transdc_His_kin-like_C"/>
</dbReference>
<comment type="catalytic activity">
    <reaction evidence="1">
        <text>ATP + protein L-histidine = ADP + protein N-phospho-L-histidine.</text>
        <dbReference type="EC" id="2.7.13.3"/>
    </reaction>
</comment>
<dbReference type="GO" id="GO:0000155">
    <property type="term" value="F:phosphorelay sensor kinase activity"/>
    <property type="evidence" value="ECO:0007669"/>
    <property type="project" value="InterPro"/>
</dbReference>
<evidence type="ECO:0000256" key="6">
    <source>
        <dbReference type="SAM" id="Coils"/>
    </source>
</evidence>
<dbReference type="InterPro" id="IPR036097">
    <property type="entry name" value="HisK_dim/P_sf"/>
</dbReference>
<dbReference type="Gene3D" id="3.30.450.40">
    <property type="match status" value="1"/>
</dbReference>
<dbReference type="CDD" id="cd00075">
    <property type="entry name" value="HATPase"/>
    <property type="match status" value="1"/>
</dbReference>
<evidence type="ECO:0000256" key="4">
    <source>
        <dbReference type="ARBA" id="ARBA00022679"/>
    </source>
</evidence>
<feature type="coiled-coil region" evidence="6">
    <location>
        <begin position="197"/>
        <end position="224"/>
    </location>
</feature>
<dbReference type="Gene3D" id="1.10.287.130">
    <property type="match status" value="1"/>
</dbReference>
<reference evidence="9 10" key="1">
    <citation type="submission" date="2018-02" db="EMBL/GenBank/DDBJ databases">
        <title>Genome sequencing of Solimonas sp. HR-BB.</title>
        <authorList>
            <person name="Lee Y."/>
            <person name="Jeon C.O."/>
        </authorList>
    </citation>
    <scope>NUCLEOTIDE SEQUENCE [LARGE SCALE GENOMIC DNA]</scope>
    <source>
        <strain evidence="9 10">HR-BB</strain>
    </source>
</reference>
<protein>
    <recommendedName>
        <fullName evidence="2">histidine kinase</fullName>
        <ecNumber evidence="2">2.7.13.3</ecNumber>
    </recommendedName>
</protein>
<keyword evidence="4" id="KW-0808">Transferase</keyword>
<dbReference type="Pfam" id="PF02518">
    <property type="entry name" value="HATPase_c"/>
    <property type="match status" value="1"/>
</dbReference>
<dbReference type="Pfam" id="PF00512">
    <property type="entry name" value="HisKA"/>
    <property type="match status" value="1"/>
</dbReference>
<dbReference type="InterPro" id="IPR005467">
    <property type="entry name" value="His_kinase_dom"/>
</dbReference>
<dbReference type="GO" id="GO:0005886">
    <property type="term" value="C:plasma membrane"/>
    <property type="evidence" value="ECO:0007669"/>
    <property type="project" value="UniProtKB-ARBA"/>
</dbReference>
<dbReference type="EMBL" id="PSNW01000005">
    <property type="protein sequence ID" value="PPE74029.1"/>
    <property type="molecule type" value="Genomic_DNA"/>
</dbReference>
<dbReference type="Proteomes" id="UP000238220">
    <property type="component" value="Unassembled WGS sequence"/>
</dbReference>
<accession>A0A2S5TGE1</accession>
<dbReference type="PROSITE" id="PS50109">
    <property type="entry name" value="HIS_KIN"/>
    <property type="match status" value="1"/>
</dbReference>
<evidence type="ECO:0000259" key="8">
    <source>
        <dbReference type="PROSITE" id="PS50109"/>
    </source>
</evidence>
<evidence type="ECO:0000313" key="9">
    <source>
        <dbReference type="EMBL" id="PPE74029.1"/>
    </source>
</evidence>
<dbReference type="CDD" id="cd00082">
    <property type="entry name" value="HisKA"/>
    <property type="match status" value="1"/>
</dbReference>
<dbReference type="GO" id="GO:0009927">
    <property type="term" value="F:histidine phosphotransfer kinase activity"/>
    <property type="evidence" value="ECO:0007669"/>
    <property type="project" value="TreeGrafter"/>
</dbReference>
<dbReference type="RefSeq" id="WP_104230494.1">
    <property type="nucleotide sequence ID" value="NZ_PSNW01000005.1"/>
</dbReference>
<keyword evidence="6" id="KW-0175">Coiled coil</keyword>
<evidence type="ECO:0000256" key="1">
    <source>
        <dbReference type="ARBA" id="ARBA00000085"/>
    </source>
</evidence>
<dbReference type="InterPro" id="IPR003594">
    <property type="entry name" value="HATPase_dom"/>
</dbReference>
<keyword evidence="3" id="KW-0597">Phosphoprotein</keyword>
<evidence type="ECO:0000256" key="5">
    <source>
        <dbReference type="ARBA" id="ARBA00022777"/>
    </source>
</evidence>
<dbReference type="InterPro" id="IPR003661">
    <property type="entry name" value="HisK_dim/P_dom"/>
</dbReference>
<dbReference type="EC" id="2.7.13.3" evidence="2"/>
<dbReference type="SMART" id="SM00065">
    <property type="entry name" value="GAF"/>
    <property type="match status" value="1"/>
</dbReference>
<dbReference type="InterPro" id="IPR036890">
    <property type="entry name" value="HATPase_C_sf"/>
</dbReference>
<evidence type="ECO:0000256" key="3">
    <source>
        <dbReference type="ARBA" id="ARBA00022553"/>
    </source>
</evidence>